<evidence type="ECO:0000256" key="1">
    <source>
        <dbReference type="SAM" id="MobiDB-lite"/>
    </source>
</evidence>
<dbReference type="Proteomes" id="UP000256690">
    <property type="component" value="Unassembled WGS sequence"/>
</dbReference>
<dbReference type="GeneID" id="38116455"/>
<dbReference type="RefSeq" id="XP_026603933.1">
    <property type="nucleotide sequence ID" value="XM_026748101.1"/>
</dbReference>
<proteinExistence type="predicted"/>
<feature type="compositionally biased region" description="Polar residues" evidence="1">
    <location>
        <begin position="21"/>
        <end position="60"/>
    </location>
</feature>
<evidence type="ECO:0000313" key="2">
    <source>
        <dbReference type="EMBL" id="RDW79233.1"/>
    </source>
</evidence>
<sequence length="223" mass="25587">MPYFRNFSRPVIFHPNHRPSYPSNGSSQLRYHNSRSSYPSDGSAQLRHQGQGTPSQSRPYNPNHRPSHPSNGSVQLRNQGQGNRSGARPHHNPHPRNQNQNQTGPAPIRVNIPRNLDLDNDTTMSGMPSPYTAAQWRRIQKERYRREYQRLRQLQHQQHHIQSQTGPTDLDTVMTDAPALELAPPKPALRSSFKFKNKNKNRRSSPRGARNQKVQLDLAMAYV</sequence>
<name>A0A3D8RYV7_9EURO</name>
<gene>
    <name evidence="2" type="ORF">DSM5745_06085</name>
</gene>
<protein>
    <submittedName>
        <fullName evidence="2">Uncharacterized protein</fullName>
    </submittedName>
</protein>
<keyword evidence="3" id="KW-1185">Reference proteome</keyword>
<feature type="region of interest" description="Disordered" evidence="1">
    <location>
        <begin position="183"/>
        <end position="213"/>
    </location>
</feature>
<dbReference type="AlphaFoldDB" id="A0A3D8RYV7"/>
<feature type="compositionally biased region" description="Basic residues" evidence="1">
    <location>
        <begin position="193"/>
        <end position="205"/>
    </location>
</feature>
<comment type="caution">
    <text evidence="2">The sequence shown here is derived from an EMBL/GenBank/DDBJ whole genome shotgun (WGS) entry which is preliminary data.</text>
</comment>
<accession>A0A3D8RYV7</accession>
<reference evidence="2 3" key="1">
    <citation type="journal article" date="2018" name="IMA Fungus">
        <title>IMA Genome-F 9: Draft genome sequence of Annulohypoxylon stygium, Aspergillus mulundensis, Berkeleyomyces basicola (syn. Thielaviopsis basicola), Ceratocystis smalleyi, two Cercospora beticola strains, Coleophoma cylindrospora, Fusarium fracticaudum, Phialophora cf. hyalina, and Morchella septimelata.</title>
        <authorList>
            <person name="Wingfield B.D."/>
            <person name="Bills G.F."/>
            <person name="Dong Y."/>
            <person name="Huang W."/>
            <person name="Nel W.J."/>
            <person name="Swalarsk-Parry B.S."/>
            <person name="Vaghefi N."/>
            <person name="Wilken P.M."/>
            <person name="An Z."/>
            <person name="de Beer Z.W."/>
            <person name="De Vos L."/>
            <person name="Chen L."/>
            <person name="Duong T.A."/>
            <person name="Gao Y."/>
            <person name="Hammerbacher A."/>
            <person name="Kikkert J.R."/>
            <person name="Li Y."/>
            <person name="Li H."/>
            <person name="Li K."/>
            <person name="Li Q."/>
            <person name="Liu X."/>
            <person name="Ma X."/>
            <person name="Naidoo K."/>
            <person name="Pethybridge S.J."/>
            <person name="Sun J."/>
            <person name="Steenkamp E.T."/>
            <person name="van der Nest M.A."/>
            <person name="van Wyk S."/>
            <person name="Wingfield M.J."/>
            <person name="Xiong C."/>
            <person name="Yue Q."/>
            <person name="Zhang X."/>
        </authorList>
    </citation>
    <scope>NUCLEOTIDE SEQUENCE [LARGE SCALE GENOMIC DNA]</scope>
    <source>
        <strain evidence="2 3">DSM 5745</strain>
    </source>
</reference>
<organism evidence="2 3">
    <name type="scientific">Aspergillus mulundensis</name>
    <dbReference type="NCBI Taxonomy" id="1810919"/>
    <lineage>
        <taxon>Eukaryota</taxon>
        <taxon>Fungi</taxon>
        <taxon>Dikarya</taxon>
        <taxon>Ascomycota</taxon>
        <taxon>Pezizomycotina</taxon>
        <taxon>Eurotiomycetes</taxon>
        <taxon>Eurotiomycetidae</taxon>
        <taxon>Eurotiales</taxon>
        <taxon>Aspergillaceae</taxon>
        <taxon>Aspergillus</taxon>
        <taxon>Aspergillus subgen. Nidulantes</taxon>
    </lineage>
</organism>
<evidence type="ECO:0000313" key="3">
    <source>
        <dbReference type="Proteomes" id="UP000256690"/>
    </source>
</evidence>
<feature type="compositionally biased region" description="Polar residues" evidence="1">
    <location>
        <begin position="68"/>
        <end position="84"/>
    </location>
</feature>
<feature type="compositionally biased region" description="Low complexity" evidence="1">
    <location>
        <begin position="183"/>
        <end position="192"/>
    </location>
</feature>
<feature type="region of interest" description="Disordered" evidence="1">
    <location>
        <begin position="1"/>
        <end position="129"/>
    </location>
</feature>
<dbReference type="EMBL" id="PVWQ01000006">
    <property type="protein sequence ID" value="RDW79233.1"/>
    <property type="molecule type" value="Genomic_DNA"/>
</dbReference>